<proteinExistence type="inferred from homology"/>
<name>A0A5J6N2F3_9PROT</name>
<reference evidence="6 7" key="1">
    <citation type="submission" date="2019-08" db="EMBL/GenBank/DDBJ databases">
        <title>Hyperibacter terrae gen. nov., sp. nov. and Hyperibacter viscosus sp. nov., two new members in the family Rhodospirillaceae isolated from the rhizosphere of Hypericum perforatum.</title>
        <authorList>
            <person name="Noviana Z."/>
        </authorList>
    </citation>
    <scope>NUCLEOTIDE SEQUENCE [LARGE SCALE GENOMIC DNA]</scope>
    <source>
        <strain evidence="6 7">R5959</strain>
    </source>
</reference>
<dbReference type="OrthoDB" id="5462484at2"/>
<keyword evidence="4" id="KW-0472">Membrane</keyword>
<comment type="similarity">
    <text evidence="2">Belongs to the MipA/OmpV family.</text>
</comment>
<dbReference type="Pfam" id="PF06629">
    <property type="entry name" value="MipA"/>
    <property type="match status" value="1"/>
</dbReference>
<dbReference type="InterPro" id="IPR010583">
    <property type="entry name" value="MipA"/>
</dbReference>
<evidence type="ECO:0000256" key="2">
    <source>
        <dbReference type="ARBA" id="ARBA00005722"/>
    </source>
</evidence>
<evidence type="ECO:0000256" key="5">
    <source>
        <dbReference type="ARBA" id="ARBA00023237"/>
    </source>
</evidence>
<organism evidence="6 7">
    <name type="scientific">Hypericibacter adhaerens</name>
    <dbReference type="NCBI Taxonomy" id="2602016"/>
    <lineage>
        <taxon>Bacteria</taxon>
        <taxon>Pseudomonadati</taxon>
        <taxon>Pseudomonadota</taxon>
        <taxon>Alphaproteobacteria</taxon>
        <taxon>Rhodospirillales</taxon>
        <taxon>Dongiaceae</taxon>
        <taxon>Hypericibacter</taxon>
    </lineage>
</organism>
<gene>
    <name evidence="6" type="ORF">FRZ61_10470</name>
</gene>
<keyword evidence="3" id="KW-0732">Signal</keyword>
<dbReference type="EMBL" id="CP042582">
    <property type="protein sequence ID" value="QEX21126.1"/>
    <property type="molecule type" value="Genomic_DNA"/>
</dbReference>
<keyword evidence="7" id="KW-1185">Reference proteome</keyword>
<evidence type="ECO:0000256" key="1">
    <source>
        <dbReference type="ARBA" id="ARBA00004442"/>
    </source>
</evidence>
<sequence length="277" mass="29184">MTVATAFLRLGSALPLSLLLVVGLACLAPVLADEKKGVNGYLNLGGVMVPDYEGSSDYRPAPLAVGKLGYDEFYLDLRGPELRANIMPAGLLPLGLELGPSLAYRFGRSDVENDRVDAMHDIDGTVAAGGFVKLYADTVLQARDQIGVEIEALSGVGSNGDGTTVSFGPFYSFWPWDQLRLGIRISATYASGKYNETHFGIDAADAARSGFTTYDADGGMKDVGLSINATYRLTEHWGIAALAGITRLVGDAADSPIVEDAGDATQGFVGAGLVYNF</sequence>
<dbReference type="GO" id="GO:0009279">
    <property type="term" value="C:cell outer membrane"/>
    <property type="evidence" value="ECO:0007669"/>
    <property type="project" value="UniProtKB-SubCell"/>
</dbReference>
<dbReference type="Proteomes" id="UP000325797">
    <property type="component" value="Chromosome"/>
</dbReference>
<dbReference type="AlphaFoldDB" id="A0A5J6N2F3"/>
<keyword evidence="5" id="KW-0998">Cell outer membrane</keyword>
<accession>A0A5J6N2F3</accession>
<evidence type="ECO:0000256" key="3">
    <source>
        <dbReference type="ARBA" id="ARBA00022729"/>
    </source>
</evidence>
<comment type="subcellular location">
    <subcellularLocation>
        <location evidence="1">Cell outer membrane</location>
    </subcellularLocation>
</comment>
<dbReference type="RefSeq" id="WP_151115431.1">
    <property type="nucleotide sequence ID" value="NZ_CP042582.1"/>
</dbReference>
<dbReference type="Gene3D" id="2.40.160.60">
    <property type="entry name" value="Outer membrane protein transport protein (OMPP1/FadL/TodX)"/>
    <property type="match status" value="1"/>
</dbReference>
<evidence type="ECO:0008006" key="8">
    <source>
        <dbReference type="Google" id="ProtNLM"/>
    </source>
</evidence>
<evidence type="ECO:0000256" key="4">
    <source>
        <dbReference type="ARBA" id="ARBA00023136"/>
    </source>
</evidence>
<evidence type="ECO:0000313" key="7">
    <source>
        <dbReference type="Proteomes" id="UP000325797"/>
    </source>
</evidence>
<dbReference type="PANTHER" id="PTHR38776">
    <property type="entry name" value="MLTA-INTERACTING PROTEIN-RELATED"/>
    <property type="match status" value="1"/>
</dbReference>
<dbReference type="KEGG" id="hadh:FRZ61_10470"/>
<protein>
    <recommendedName>
        <fullName evidence="8">Structural protein MipA</fullName>
    </recommendedName>
</protein>
<dbReference type="PANTHER" id="PTHR38776:SF1">
    <property type="entry name" value="MLTA-INTERACTING PROTEIN-RELATED"/>
    <property type="match status" value="1"/>
</dbReference>
<evidence type="ECO:0000313" key="6">
    <source>
        <dbReference type="EMBL" id="QEX21126.1"/>
    </source>
</evidence>